<dbReference type="SUPFAM" id="SSF52374">
    <property type="entry name" value="Nucleotidylyl transferase"/>
    <property type="match status" value="1"/>
</dbReference>
<evidence type="ECO:0000256" key="8">
    <source>
        <dbReference type="RuleBase" id="RU363039"/>
    </source>
</evidence>
<dbReference type="PRINTS" id="PR01041">
    <property type="entry name" value="TRNASYNTHMET"/>
</dbReference>
<feature type="domain" description="Methionyl/Leucyl tRNA synthetase" evidence="9">
    <location>
        <begin position="53"/>
        <end position="420"/>
    </location>
</feature>
<dbReference type="InterPro" id="IPR015413">
    <property type="entry name" value="Methionyl/Leucyl_tRNA_Synth"/>
</dbReference>
<dbReference type="CDD" id="cd00814">
    <property type="entry name" value="MetRS_core"/>
    <property type="match status" value="1"/>
</dbReference>
<proteinExistence type="inferred from homology"/>
<comment type="similarity">
    <text evidence="1 8">Belongs to the class-I aminoacyl-tRNA synthetase family.</text>
</comment>
<dbReference type="Pfam" id="PF19303">
    <property type="entry name" value="Anticodon_3"/>
    <property type="match status" value="1"/>
</dbReference>
<sequence length="612" mass="69633">MELARGASARRLLRWPSALTRRRSWVCTSCRSHFAVAPRRFASQPSTPPEKPFYVTTPIFYVNAAPHVGHMYTIVLADVFKRWQTLMGNRAILCTGTDEHGIKVQQAAALNEMPPKEFCDQYAERFEELAQLSRVDYDRFIRTTDEDHVQAVEHFWFLLRERGLIYETKHEGWYSVSDECFYPESQLVRRMEPFTGTVYMASAETGSKVEWIEEKNYRFRMSALKGKLLDFYEKNPGWVEPVSRMNEVVNWVKNNLEDLSVSRPVQRLSWGIRVPDDPSQTIYVWVDALVNYLTNAGFPTWTPGQTHKGGWPADVHIVGKDILRFHCVYWPALLMALDLPLPKRVLAHSHWTLNRQKMSKSLGNVVNPIYAISRWGVDTVRFYMLFEGGIVDDANYDNNMLAVKYKKHLQWGFGNLLGRITRTRLWNLRDIVTNAAESPKISGTLDAAVASLETRLAQLTPTVAQHMEELNPVAAIRQIVEEGSQLNEFLTHTQPWSLVKSPEPEAKAAAEKVLYMAAEGLRVCGILLQPFMPDKATQLLDTLGVAEDKRAFAHAVPRCDSTYGVPFVDPGRCRDDALFPPLVVDTDVEYAGSAKAKRRTAKSPLPIVQTDD</sequence>
<dbReference type="InterPro" id="IPR023457">
    <property type="entry name" value="Met-tRNA_synth_2"/>
</dbReference>
<feature type="domain" description="Methionyl-tRNA synthetase anticodon-binding" evidence="10">
    <location>
        <begin position="448"/>
        <end position="548"/>
    </location>
</feature>
<evidence type="ECO:0000259" key="10">
    <source>
        <dbReference type="Pfam" id="PF19303"/>
    </source>
</evidence>
<comment type="caution">
    <text evidence="11">The sequence shown here is derived from an EMBL/GenBank/DDBJ whole genome shotgun (WGS) entry which is preliminary data.</text>
</comment>
<evidence type="ECO:0000313" key="12">
    <source>
        <dbReference type="Proteomes" id="UP001628179"/>
    </source>
</evidence>
<dbReference type="GeneID" id="98175916"/>
<evidence type="ECO:0000256" key="3">
    <source>
        <dbReference type="ARBA" id="ARBA00022598"/>
    </source>
</evidence>
<dbReference type="PANTHER" id="PTHR43326">
    <property type="entry name" value="METHIONYL-TRNA SYNTHETASE"/>
    <property type="match status" value="1"/>
</dbReference>
<keyword evidence="4 8" id="KW-0547">Nucleotide-binding</keyword>
<keyword evidence="3 8" id="KW-0436">Ligase</keyword>
<dbReference type="SUPFAM" id="SSF47323">
    <property type="entry name" value="Anticodon-binding domain of a subclass of class I aminoacyl-tRNA synthetases"/>
    <property type="match status" value="1"/>
</dbReference>
<evidence type="ECO:0000256" key="5">
    <source>
        <dbReference type="ARBA" id="ARBA00022840"/>
    </source>
</evidence>
<keyword evidence="5 8" id="KW-0067">ATP-binding</keyword>
<keyword evidence="7 8" id="KW-0030">Aminoacyl-tRNA synthetase</keyword>
<accession>A0ABQ0GB28</accession>
<name>A0ABQ0GB28_9PEZI</name>
<evidence type="ECO:0000256" key="1">
    <source>
        <dbReference type="ARBA" id="ARBA00005594"/>
    </source>
</evidence>
<evidence type="ECO:0000256" key="6">
    <source>
        <dbReference type="ARBA" id="ARBA00022917"/>
    </source>
</evidence>
<dbReference type="EC" id="6.1.1.10" evidence="2"/>
<evidence type="ECO:0000256" key="4">
    <source>
        <dbReference type="ARBA" id="ARBA00022741"/>
    </source>
</evidence>
<dbReference type="Gene3D" id="3.40.50.620">
    <property type="entry name" value="HUPs"/>
    <property type="match status" value="1"/>
</dbReference>
<dbReference type="NCBIfam" id="TIGR00398">
    <property type="entry name" value="metG"/>
    <property type="match status" value="1"/>
</dbReference>
<evidence type="ECO:0000256" key="2">
    <source>
        <dbReference type="ARBA" id="ARBA00012838"/>
    </source>
</evidence>
<keyword evidence="6 8" id="KW-0648">Protein biosynthesis</keyword>
<organism evidence="11 12">
    <name type="scientific">Madurella fahalii</name>
    <dbReference type="NCBI Taxonomy" id="1157608"/>
    <lineage>
        <taxon>Eukaryota</taxon>
        <taxon>Fungi</taxon>
        <taxon>Dikarya</taxon>
        <taxon>Ascomycota</taxon>
        <taxon>Pezizomycotina</taxon>
        <taxon>Sordariomycetes</taxon>
        <taxon>Sordariomycetidae</taxon>
        <taxon>Sordariales</taxon>
        <taxon>Sordariales incertae sedis</taxon>
        <taxon>Madurella</taxon>
    </lineage>
</organism>
<dbReference type="InterPro" id="IPR009080">
    <property type="entry name" value="tRNAsynth_Ia_anticodon-bd"/>
</dbReference>
<protein>
    <recommendedName>
        <fullName evidence="2">methionine--tRNA ligase</fullName>
        <ecNumber evidence="2">6.1.1.10</ecNumber>
    </recommendedName>
</protein>
<dbReference type="Proteomes" id="UP001628179">
    <property type="component" value="Unassembled WGS sequence"/>
</dbReference>
<evidence type="ECO:0000259" key="9">
    <source>
        <dbReference type="Pfam" id="PF09334"/>
    </source>
</evidence>
<dbReference type="InterPro" id="IPR014729">
    <property type="entry name" value="Rossmann-like_a/b/a_fold"/>
</dbReference>
<dbReference type="Gene3D" id="2.170.220.10">
    <property type="match status" value="1"/>
</dbReference>
<dbReference type="RefSeq" id="XP_070916694.1">
    <property type="nucleotide sequence ID" value="XM_071060593.1"/>
</dbReference>
<dbReference type="Gene3D" id="1.10.730.10">
    <property type="entry name" value="Isoleucyl-tRNA Synthetase, Domain 1"/>
    <property type="match status" value="1"/>
</dbReference>
<keyword evidence="12" id="KW-1185">Reference proteome</keyword>
<evidence type="ECO:0000256" key="7">
    <source>
        <dbReference type="ARBA" id="ARBA00023146"/>
    </source>
</evidence>
<reference evidence="11 12" key="1">
    <citation type="submission" date="2024-09" db="EMBL/GenBank/DDBJ databases">
        <title>Itraconazole resistance in Madurella fahalii resulting from another homologue of gene encoding cytochrome P450 14-alpha sterol demethylase (CYP51).</title>
        <authorList>
            <person name="Yoshioka I."/>
            <person name="Fahal A.H."/>
            <person name="Kaneko S."/>
            <person name="Yaguchi T."/>
        </authorList>
    </citation>
    <scope>NUCLEOTIDE SEQUENCE [LARGE SCALE GENOMIC DNA]</scope>
    <source>
        <strain evidence="11 12">IFM 68171</strain>
    </source>
</reference>
<dbReference type="InterPro" id="IPR033911">
    <property type="entry name" value="MetRS_core"/>
</dbReference>
<evidence type="ECO:0000313" key="11">
    <source>
        <dbReference type="EMBL" id="GAB1314963.1"/>
    </source>
</evidence>
<dbReference type="InterPro" id="IPR014758">
    <property type="entry name" value="Met-tRNA_synth"/>
</dbReference>
<gene>
    <name evidence="11" type="primary">MSM1</name>
    <name evidence="11" type="ORF">MFIFM68171_05173</name>
</gene>
<dbReference type="InterPro" id="IPR041872">
    <property type="entry name" value="Anticodon_Met"/>
</dbReference>
<dbReference type="Pfam" id="PF09334">
    <property type="entry name" value="tRNA-synt_1g"/>
    <property type="match status" value="1"/>
</dbReference>
<dbReference type="EMBL" id="BAAFSV010000002">
    <property type="protein sequence ID" value="GAB1314963.1"/>
    <property type="molecule type" value="Genomic_DNA"/>
</dbReference>
<dbReference type="PANTHER" id="PTHR43326:SF1">
    <property type="entry name" value="METHIONINE--TRNA LIGASE, MITOCHONDRIAL"/>
    <property type="match status" value="1"/>
</dbReference>